<dbReference type="PANTHER" id="PTHR37576:SF2">
    <property type="entry name" value="DEFECT AT LOW TEMPERATURE PROTEIN 1"/>
    <property type="match status" value="1"/>
</dbReference>
<evidence type="ECO:0000313" key="3">
    <source>
        <dbReference type="Proteomes" id="UP001310594"/>
    </source>
</evidence>
<sequence length="485" mass="52558">MGFAGFATLLVALQIIDGPLFVILHVVQHTSTSADFAPRLQKATSIGIATQTASVTLALNLVQEVPTGFSGISIDAGVSQSGRSTKVLADWRNKVPITLDVQQCNDTCTVTVRAPGVSRANCTSQTWNISSADYSDPNATWGRWKSYDPERNTYSNPLFLIDLEPYSSDLSQTSEGAVLETGTLSFLPTEDGNVTGSFVDTVCTYSPAVLEYDLILKGTEATIPDHPDQGRLVQVANNTLSYNEQVIGRSTPFPNTMDVFTMYLNLYIGLNTSVIISANNSDSVWSMDTKIQSNNAEFAKYVDLQADPALVIANPTHDIISSLNEMMFRAGVSSTGWANVTNLIDGGLPIRQSVEAKQTVVQNVYRSDLRWFAGAAALEILAALFVLPLFWGWWTLDSTRLMSPVEIALAFDAPLLKDMHSAAGASEVVKKLGDVRVRYGAVQGSRAGHEASDAKSNENDGTSYRLGIAEMQSVVKPYKGLRFNV</sequence>
<evidence type="ECO:0000256" key="1">
    <source>
        <dbReference type="SAM" id="Phobius"/>
    </source>
</evidence>
<dbReference type="Proteomes" id="UP001310594">
    <property type="component" value="Unassembled WGS sequence"/>
</dbReference>
<evidence type="ECO:0000313" key="2">
    <source>
        <dbReference type="EMBL" id="KAK5698695.1"/>
    </source>
</evidence>
<organism evidence="2 3">
    <name type="scientific">Elasticomyces elasticus</name>
    <dbReference type="NCBI Taxonomy" id="574655"/>
    <lineage>
        <taxon>Eukaryota</taxon>
        <taxon>Fungi</taxon>
        <taxon>Dikarya</taxon>
        <taxon>Ascomycota</taxon>
        <taxon>Pezizomycotina</taxon>
        <taxon>Dothideomycetes</taxon>
        <taxon>Dothideomycetidae</taxon>
        <taxon>Mycosphaerellales</taxon>
        <taxon>Teratosphaeriaceae</taxon>
        <taxon>Elasticomyces</taxon>
    </lineage>
</organism>
<dbReference type="EMBL" id="JAVRQU010000009">
    <property type="protein sequence ID" value="KAK5698695.1"/>
    <property type="molecule type" value="Genomic_DNA"/>
</dbReference>
<accession>A0AAN8A1K7</accession>
<gene>
    <name evidence="2" type="ORF">LTR97_006343</name>
</gene>
<protein>
    <submittedName>
        <fullName evidence="2">Uncharacterized protein</fullName>
    </submittedName>
</protein>
<keyword evidence="1" id="KW-1133">Transmembrane helix</keyword>
<comment type="caution">
    <text evidence="2">The sequence shown here is derived from an EMBL/GenBank/DDBJ whole genome shotgun (WGS) entry which is preliminary data.</text>
</comment>
<dbReference type="PANTHER" id="PTHR37576">
    <property type="entry name" value="DEFECT AT LOW TEMPERATURE PROTEIN 1"/>
    <property type="match status" value="1"/>
</dbReference>
<proteinExistence type="predicted"/>
<name>A0AAN8A1K7_9PEZI</name>
<keyword evidence="1" id="KW-0472">Membrane</keyword>
<keyword evidence="1" id="KW-0812">Transmembrane</keyword>
<feature type="transmembrane region" description="Helical" evidence="1">
    <location>
        <begin position="371"/>
        <end position="394"/>
    </location>
</feature>
<dbReference type="AlphaFoldDB" id="A0AAN8A1K7"/>
<reference evidence="2" key="1">
    <citation type="submission" date="2023-08" db="EMBL/GenBank/DDBJ databases">
        <title>Black Yeasts Isolated from many extreme environments.</title>
        <authorList>
            <person name="Coleine C."/>
            <person name="Stajich J.E."/>
            <person name="Selbmann L."/>
        </authorList>
    </citation>
    <scope>NUCLEOTIDE SEQUENCE</scope>
    <source>
        <strain evidence="2">CCFEE 5810</strain>
    </source>
</reference>